<feature type="region of interest" description="Disordered" evidence="1">
    <location>
        <begin position="1"/>
        <end position="21"/>
    </location>
</feature>
<protein>
    <submittedName>
        <fullName evidence="2">Uncharacterized protein</fullName>
    </submittedName>
</protein>
<accession>X0WR36</accession>
<organism evidence="2">
    <name type="scientific">marine sediment metagenome</name>
    <dbReference type="NCBI Taxonomy" id="412755"/>
    <lineage>
        <taxon>unclassified sequences</taxon>
        <taxon>metagenomes</taxon>
        <taxon>ecological metagenomes</taxon>
    </lineage>
</organism>
<name>X0WR36_9ZZZZ</name>
<dbReference type="EMBL" id="BARS01046831">
    <property type="protein sequence ID" value="GAG33424.1"/>
    <property type="molecule type" value="Genomic_DNA"/>
</dbReference>
<feature type="non-terminal residue" evidence="2">
    <location>
        <position position="1"/>
    </location>
</feature>
<evidence type="ECO:0000256" key="1">
    <source>
        <dbReference type="SAM" id="MobiDB-lite"/>
    </source>
</evidence>
<comment type="caution">
    <text evidence="2">The sequence shown here is derived from an EMBL/GenBank/DDBJ whole genome shotgun (WGS) entry which is preliminary data.</text>
</comment>
<proteinExistence type="predicted"/>
<reference evidence="2" key="1">
    <citation type="journal article" date="2014" name="Front. Microbiol.">
        <title>High frequency of phylogenetically diverse reductive dehalogenase-homologous genes in deep subseafloor sedimentary metagenomes.</title>
        <authorList>
            <person name="Kawai M."/>
            <person name="Futagami T."/>
            <person name="Toyoda A."/>
            <person name="Takaki Y."/>
            <person name="Nishi S."/>
            <person name="Hori S."/>
            <person name="Arai W."/>
            <person name="Tsubouchi T."/>
            <person name="Morono Y."/>
            <person name="Uchiyama I."/>
            <person name="Ito T."/>
            <person name="Fujiyama A."/>
            <person name="Inagaki F."/>
            <person name="Takami H."/>
        </authorList>
    </citation>
    <scope>NUCLEOTIDE SEQUENCE</scope>
    <source>
        <strain evidence="2">Expedition CK06-06</strain>
    </source>
</reference>
<dbReference type="AlphaFoldDB" id="X0WR36"/>
<evidence type="ECO:0000313" key="2">
    <source>
        <dbReference type="EMBL" id="GAG33424.1"/>
    </source>
</evidence>
<sequence length="245" mass="26756">LCGDPPEADAPTCRTGRSDRRNEVSASQFVAESSILASVLKSGSEIVGAALVDLGEVGSAAVHRRRSEYLGQMLDLFAEDFQAGAAAEKQIEMVSTELARVYEELVLLHKLSSNMRINEPDANYLQMACDSLTEIVLVEGIAILLKKTIEGEEQLVLVAGSGLIDMNRQMTAALCDRLVAEINSAREALLDSKVDSPFRYRWMENIRNIIAVPLCGNGRVRRGGFTQMVDDGTYMMGLMVAINKI</sequence>
<gene>
    <name evidence="2" type="ORF">S01H1_70423</name>
</gene>
<feature type="non-terminal residue" evidence="2">
    <location>
        <position position="245"/>
    </location>
</feature>